<keyword evidence="10" id="KW-0968">Cytoplasmic vesicle</keyword>
<comment type="similarity">
    <text evidence="3">Belongs to the TMEM163 family.</text>
</comment>
<keyword evidence="7 11" id="KW-1133">Transmembrane helix</keyword>
<dbReference type="Pfam" id="PF01545">
    <property type="entry name" value="Cation_efflux"/>
    <property type="match status" value="1"/>
</dbReference>
<keyword evidence="6" id="KW-0862">Zinc</keyword>
<evidence type="ECO:0000313" key="14">
    <source>
        <dbReference type="Proteomes" id="UP000466396"/>
    </source>
</evidence>
<evidence type="ECO:0000256" key="10">
    <source>
        <dbReference type="ARBA" id="ARBA00023329"/>
    </source>
</evidence>
<dbReference type="GO" id="GO:0031410">
    <property type="term" value="C:cytoplasmic vesicle"/>
    <property type="evidence" value="ECO:0007669"/>
    <property type="project" value="UniProtKB-KW"/>
</dbReference>
<evidence type="ECO:0000256" key="2">
    <source>
        <dbReference type="ARBA" id="ARBA00004644"/>
    </source>
</evidence>
<keyword evidence="14" id="KW-1185">Reference proteome</keyword>
<evidence type="ECO:0000256" key="3">
    <source>
        <dbReference type="ARBA" id="ARBA00008731"/>
    </source>
</evidence>
<keyword evidence="8" id="KW-0770">Synapse</keyword>
<dbReference type="InterPro" id="IPR027469">
    <property type="entry name" value="Cation_efflux_TMD_sf"/>
</dbReference>
<proteinExistence type="inferred from homology"/>
<organism evidence="13 14">
    <name type="scientific">Mycobacterium lacus</name>
    <dbReference type="NCBI Taxonomy" id="169765"/>
    <lineage>
        <taxon>Bacteria</taxon>
        <taxon>Bacillati</taxon>
        <taxon>Actinomycetota</taxon>
        <taxon>Actinomycetes</taxon>
        <taxon>Mycobacteriales</taxon>
        <taxon>Mycobacteriaceae</taxon>
        <taxon>Mycobacterium</taxon>
    </lineage>
</organism>
<sequence>MRRADAKAPGARRVKGHLRLLGIRIAPTIVGMEMPTPAGLVAGARHDGSPPPLTRDAGWQRNVLWARRLAWASLAVLLTEGGLGLWEGLAVGSVALTGWALGGGSEGLASAMVIWRFTGDRTLSPTAERRAQRGVAVSFWLTAPYIAVESIRHLTAEHRAETSVIGIMLTAIALGLMPVLGWANHKLGARLKSEATEGEGTQNYLCAAQAAGVLIGLAVTAWWSGGWWIDPMVGLAVAGVAAWQGVRAWRGHDCGC</sequence>
<name>A0A7I7NEW8_9MYCO</name>
<dbReference type="Gene3D" id="1.20.1510.10">
    <property type="entry name" value="Cation efflux protein transmembrane domain"/>
    <property type="match status" value="1"/>
</dbReference>
<dbReference type="InterPro" id="IPR026765">
    <property type="entry name" value="Tmem163"/>
</dbReference>
<dbReference type="SUPFAM" id="SSF161111">
    <property type="entry name" value="Cation efflux protein transmembrane domain-like"/>
    <property type="match status" value="1"/>
</dbReference>
<evidence type="ECO:0000313" key="13">
    <source>
        <dbReference type="EMBL" id="BBX95145.1"/>
    </source>
</evidence>
<keyword evidence="9 11" id="KW-0472">Membrane</keyword>
<dbReference type="Proteomes" id="UP000466396">
    <property type="component" value="Chromosome"/>
</dbReference>
<evidence type="ECO:0000256" key="11">
    <source>
        <dbReference type="SAM" id="Phobius"/>
    </source>
</evidence>
<gene>
    <name evidence="13" type="ORF">MLAC_04390</name>
</gene>
<dbReference type="PANTHER" id="PTHR31937">
    <property type="entry name" value="TRANSMEMBRANE PROTEIN 163"/>
    <property type="match status" value="1"/>
</dbReference>
<dbReference type="InterPro" id="IPR058533">
    <property type="entry name" value="Cation_efflux_TM"/>
</dbReference>
<dbReference type="EMBL" id="AP022581">
    <property type="protein sequence ID" value="BBX95145.1"/>
    <property type="molecule type" value="Genomic_DNA"/>
</dbReference>
<accession>A0A7I7NEW8</accession>
<feature type="domain" description="Cation efflux protein transmembrane" evidence="12">
    <location>
        <begin position="135"/>
        <end position="247"/>
    </location>
</feature>
<protein>
    <submittedName>
        <fullName evidence="13">Membrane protein</fullName>
    </submittedName>
</protein>
<evidence type="ECO:0000256" key="7">
    <source>
        <dbReference type="ARBA" id="ARBA00022989"/>
    </source>
</evidence>
<dbReference type="AlphaFoldDB" id="A0A7I7NEW8"/>
<keyword evidence="5" id="KW-0967">Endosome</keyword>
<feature type="transmembrane region" description="Helical" evidence="11">
    <location>
        <begin position="204"/>
        <end position="223"/>
    </location>
</feature>
<evidence type="ECO:0000256" key="5">
    <source>
        <dbReference type="ARBA" id="ARBA00022753"/>
    </source>
</evidence>
<reference evidence="13 14" key="1">
    <citation type="journal article" date="2019" name="Emerg. Microbes Infect.">
        <title>Comprehensive subspecies identification of 175 nontuberculous mycobacteria species based on 7547 genomic profiles.</title>
        <authorList>
            <person name="Matsumoto Y."/>
            <person name="Kinjo T."/>
            <person name="Motooka D."/>
            <person name="Nabeya D."/>
            <person name="Jung N."/>
            <person name="Uechi K."/>
            <person name="Horii T."/>
            <person name="Iida T."/>
            <person name="Fujita J."/>
            <person name="Nakamura S."/>
        </authorList>
    </citation>
    <scope>NUCLEOTIDE SEQUENCE [LARGE SCALE GENOMIC DNA]</scope>
    <source>
        <strain evidence="13 14">JCM 15657</strain>
    </source>
</reference>
<evidence type="ECO:0000256" key="1">
    <source>
        <dbReference type="ARBA" id="ARBA00004146"/>
    </source>
</evidence>
<keyword evidence="4 11" id="KW-0812">Transmembrane</keyword>
<dbReference type="PANTHER" id="PTHR31937:SF2">
    <property type="entry name" value="TRANSMEMBRANE PROTEIN 163"/>
    <property type="match status" value="1"/>
</dbReference>
<evidence type="ECO:0000256" key="4">
    <source>
        <dbReference type="ARBA" id="ARBA00022692"/>
    </source>
</evidence>
<evidence type="ECO:0000256" key="8">
    <source>
        <dbReference type="ARBA" id="ARBA00023018"/>
    </source>
</evidence>
<evidence type="ECO:0000256" key="9">
    <source>
        <dbReference type="ARBA" id="ARBA00023136"/>
    </source>
</evidence>
<feature type="transmembrane region" description="Helical" evidence="11">
    <location>
        <begin position="92"/>
        <end position="115"/>
    </location>
</feature>
<evidence type="ECO:0000256" key="6">
    <source>
        <dbReference type="ARBA" id="ARBA00022833"/>
    </source>
</evidence>
<comment type="subcellular location">
    <subcellularLocation>
        <location evidence="2">Cytoplasmic vesicle</location>
        <location evidence="2">Secretory vesicle</location>
        <location evidence="2">Synaptic vesicle membrane</location>
        <topology evidence="2">Multi-pass membrane protein</topology>
    </subcellularLocation>
    <subcellularLocation>
        <location evidence="1">Early endosome membrane</location>
    </subcellularLocation>
</comment>
<dbReference type="GO" id="GO:0008324">
    <property type="term" value="F:monoatomic cation transmembrane transporter activity"/>
    <property type="evidence" value="ECO:0007669"/>
    <property type="project" value="InterPro"/>
</dbReference>
<feature type="transmembrane region" description="Helical" evidence="11">
    <location>
        <begin position="135"/>
        <end position="152"/>
    </location>
</feature>
<dbReference type="KEGG" id="mlj:MLAC_04390"/>
<feature type="transmembrane region" description="Helical" evidence="11">
    <location>
        <begin position="164"/>
        <end position="183"/>
    </location>
</feature>
<evidence type="ECO:0000259" key="12">
    <source>
        <dbReference type="Pfam" id="PF01545"/>
    </source>
</evidence>
<dbReference type="GO" id="GO:0016020">
    <property type="term" value="C:membrane"/>
    <property type="evidence" value="ECO:0007669"/>
    <property type="project" value="InterPro"/>
</dbReference>